<dbReference type="PANTHER" id="PTHR13173:SF10">
    <property type="entry name" value="WW DOMAIN-BINDING PROTEIN 4"/>
    <property type="match status" value="1"/>
</dbReference>
<keyword evidence="3" id="KW-0863">Zinc-finger</keyword>
<feature type="compositionally biased region" description="Basic and acidic residues" evidence="7">
    <location>
        <begin position="178"/>
        <end position="192"/>
    </location>
</feature>
<keyword evidence="4" id="KW-0862">Zinc</keyword>
<evidence type="ECO:0000256" key="5">
    <source>
        <dbReference type="ARBA" id="ARBA00023242"/>
    </source>
</evidence>
<sequence length="378" mass="42056">MEMRRQMRRRTEYWVSQARHWCEYCRIFINGTKPSIAFHENGRKHKEIVELFLRDMRKRGRDRRIEKDDTAKELAKIEREAMKQYQREDVCGYAGAGAAGPPPSEQRAARLAQLEATMARARQEREERLAASASASGLPFGWEEAVNPDGKTFYTHTATGLVQWERPGGMGSGAKSMDGAHADEPSGRRDGWEQGWTEEGVPYYYNTAKGITQWEVPAEWASSGDLHERAPQGSEEVAAPEADIDADGHENTATTSVDDASVSANDQEEPQSESHDPNVDPNTGLGAWQVVEPSSSTQDLDDKPPPPKRPRGFGPEQTDEEEILRNFESQHTISDEMKAAVARLEEQEKEAEAAAGAAPVVFKKRTAGKSGFRKKTGI</sequence>
<protein>
    <recommendedName>
        <fullName evidence="12">WW domain-binding protein 4</fullName>
    </recommendedName>
</protein>
<dbReference type="InterPro" id="IPR040023">
    <property type="entry name" value="WBP4"/>
</dbReference>
<evidence type="ECO:0000313" key="11">
    <source>
        <dbReference type="Proteomes" id="UP001515480"/>
    </source>
</evidence>
<dbReference type="SMART" id="SM00456">
    <property type="entry name" value="WW"/>
    <property type="match status" value="2"/>
</dbReference>
<dbReference type="PANTHER" id="PTHR13173">
    <property type="entry name" value="WW DOMAIN BINDING PROTEIN 4"/>
    <property type="match status" value="1"/>
</dbReference>
<feature type="region of interest" description="Disordered" evidence="7">
    <location>
        <begin position="220"/>
        <end position="319"/>
    </location>
</feature>
<dbReference type="GO" id="GO:0071011">
    <property type="term" value="C:precatalytic spliceosome"/>
    <property type="evidence" value="ECO:0007669"/>
    <property type="project" value="TreeGrafter"/>
</dbReference>
<dbReference type="InterPro" id="IPR001202">
    <property type="entry name" value="WW_dom"/>
</dbReference>
<dbReference type="Gene3D" id="2.20.70.10">
    <property type="match status" value="2"/>
</dbReference>
<dbReference type="GO" id="GO:0008270">
    <property type="term" value="F:zinc ion binding"/>
    <property type="evidence" value="ECO:0007669"/>
    <property type="project" value="UniProtKB-KW"/>
</dbReference>
<feature type="domain" description="WW" evidence="8">
    <location>
        <begin position="186"/>
        <end position="219"/>
    </location>
</feature>
<evidence type="ECO:0000256" key="4">
    <source>
        <dbReference type="ARBA" id="ARBA00022833"/>
    </source>
</evidence>
<dbReference type="CDD" id="cd00201">
    <property type="entry name" value="WW"/>
    <property type="match status" value="2"/>
</dbReference>
<feature type="coiled-coil region" evidence="6">
    <location>
        <begin position="104"/>
        <end position="131"/>
    </location>
</feature>
<comment type="caution">
    <text evidence="10">The sequence shown here is derived from an EMBL/GenBank/DDBJ whole genome shotgun (WGS) entry which is preliminary data.</text>
</comment>
<dbReference type="SUPFAM" id="SSF57667">
    <property type="entry name" value="beta-beta-alpha zinc fingers"/>
    <property type="match status" value="1"/>
</dbReference>
<keyword evidence="11" id="KW-1185">Reference proteome</keyword>
<dbReference type="InterPro" id="IPR036020">
    <property type="entry name" value="WW_dom_sf"/>
</dbReference>
<evidence type="ECO:0000256" key="1">
    <source>
        <dbReference type="ARBA" id="ARBA00004123"/>
    </source>
</evidence>
<dbReference type="InterPro" id="IPR013085">
    <property type="entry name" value="U1-CZ_Znf_C2H2"/>
</dbReference>
<feature type="domain" description="WW" evidence="8">
    <location>
        <begin position="136"/>
        <end position="169"/>
    </location>
</feature>
<feature type="domain" description="Matrin-type" evidence="9">
    <location>
        <begin position="20"/>
        <end position="51"/>
    </location>
</feature>
<keyword evidence="6" id="KW-0175">Coiled coil</keyword>
<dbReference type="EMBL" id="JBGBPQ010000013">
    <property type="protein sequence ID" value="KAL1512309.1"/>
    <property type="molecule type" value="Genomic_DNA"/>
</dbReference>
<dbReference type="Pfam" id="PF06220">
    <property type="entry name" value="zf-U1"/>
    <property type="match status" value="1"/>
</dbReference>
<feature type="compositionally biased region" description="Polar residues" evidence="7">
    <location>
        <begin position="251"/>
        <end position="265"/>
    </location>
</feature>
<dbReference type="SMART" id="SM00451">
    <property type="entry name" value="ZnF_U1"/>
    <property type="match status" value="1"/>
</dbReference>
<evidence type="ECO:0008006" key="12">
    <source>
        <dbReference type="Google" id="ProtNLM"/>
    </source>
</evidence>
<evidence type="ECO:0000256" key="2">
    <source>
        <dbReference type="ARBA" id="ARBA00022723"/>
    </source>
</evidence>
<dbReference type="PROSITE" id="PS01159">
    <property type="entry name" value="WW_DOMAIN_1"/>
    <property type="match status" value="1"/>
</dbReference>
<dbReference type="Gene3D" id="3.30.160.60">
    <property type="entry name" value="Classic Zinc Finger"/>
    <property type="match status" value="1"/>
</dbReference>
<evidence type="ECO:0000256" key="6">
    <source>
        <dbReference type="SAM" id="Coils"/>
    </source>
</evidence>
<dbReference type="PROSITE" id="PS50171">
    <property type="entry name" value="ZF_MATRIN"/>
    <property type="match status" value="1"/>
</dbReference>
<dbReference type="AlphaFoldDB" id="A0AB34J6T6"/>
<gene>
    <name evidence="10" type="ORF">AB1Y20_005571</name>
</gene>
<dbReference type="PROSITE" id="PS50020">
    <property type="entry name" value="WW_DOMAIN_2"/>
    <property type="match status" value="2"/>
</dbReference>
<evidence type="ECO:0000259" key="8">
    <source>
        <dbReference type="PROSITE" id="PS50020"/>
    </source>
</evidence>
<keyword evidence="5" id="KW-0539">Nucleus</keyword>
<dbReference type="Proteomes" id="UP001515480">
    <property type="component" value="Unassembled WGS sequence"/>
</dbReference>
<dbReference type="GO" id="GO:0000398">
    <property type="term" value="P:mRNA splicing, via spliceosome"/>
    <property type="evidence" value="ECO:0007669"/>
    <property type="project" value="InterPro"/>
</dbReference>
<proteinExistence type="predicted"/>
<dbReference type="GO" id="GO:0003723">
    <property type="term" value="F:RNA binding"/>
    <property type="evidence" value="ECO:0007669"/>
    <property type="project" value="TreeGrafter"/>
</dbReference>
<accession>A0AB34J6T6</accession>
<keyword evidence="2" id="KW-0479">Metal-binding</keyword>
<organism evidence="10 11">
    <name type="scientific">Prymnesium parvum</name>
    <name type="common">Toxic golden alga</name>
    <dbReference type="NCBI Taxonomy" id="97485"/>
    <lineage>
        <taxon>Eukaryota</taxon>
        <taxon>Haptista</taxon>
        <taxon>Haptophyta</taxon>
        <taxon>Prymnesiophyceae</taxon>
        <taxon>Prymnesiales</taxon>
        <taxon>Prymnesiaceae</taxon>
        <taxon>Prymnesium</taxon>
    </lineage>
</organism>
<dbReference type="SUPFAM" id="SSF51045">
    <property type="entry name" value="WW domain"/>
    <property type="match status" value="2"/>
</dbReference>
<evidence type="ECO:0000259" key="9">
    <source>
        <dbReference type="PROSITE" id="PS50171"/>
    </source>
</evidence>
<dbReference type="InterPro" id="IPR000690">
    <property type="entry name" value="Matrin/U1-C_Znf_C2H2"/>
</dbReference>
<evidence type="ECO:0000313" key="10">
    <source>
        <dbReference type="EMBL" id="KAL1512309.1"/>
    </source>
</evidence>
<dbReference type="InterPro" id="IPR003604">
    <property type="entry name" value="Matrin/U1-like-C_Znf_C2H2"/>
</dbReference>
<dbReference type="InterPro" id="IPR036236">
    <property type="entry name" value="Znf_C2H2_sf"/>
</dbReference>
<comment type="subcellular location">
    <subcellularLocation>
        <location evidence="1">Nucleus</location>
    </subcellularLocation>
</comment>
<reference evidence="10 11" key="1">
    <citation type="journal article" date="2024" name="Science">
        <title>Giant polyketide synthase enzymes in the biosynthesis of giant marine polyether toxins.</title>
        <authorList>
            <person name="Fallon T.R."/>
            <person name="Shende V.V."/>
            <person name="Wierzbicki I.H."/>
            <person name="Pendleton A.L."/>
            <person name="Watervoot N.F."/>
            <person name="Auber R.P."/>
            <person name="Gonzalez D.J."/>
            <person name="Wisecaver J.H."/>
            <person name="Moore B.S."/>
        </authorList>
    </citation>
    <scope>NUCLEOTIDE SEQUENCE [LARGE SCALE GENOMIC DNA]</scope>
    <source>
        <strain evidence="10 11">12B1</strain>
    </source>
</reference>
<name>A0AB34J6T6_PRYPA</name>
<evidence type="ECO:0000256" key="7">
    <source>
        <dbReference type="SAM" id="MobiDB-lite"/>
    </source>
</evidence>
<feature type="region of interest" description="Disordered" evidence="7">
    <location>
        <begin position="164"/>
        <end position="195"/>
    </location>
</feature>
<dbReference type="Pfam" id="PF00397">
    <property type="entry name" value="WW"/>
    <property type="match status" value="2"/>
</dbReference>
<feature type="coiled-coil region" evidence="6">
    <location>
        <begin position="330"/>
        <end position="357"/>
    </location>
</feature>
<evidence type="ECO:0000256" key="3">
    <source>
        <dbReference type="ARBA" id="ARBA00022771"/>
    </source>
</evidence>